<dbReference type="SUPFAM" id="SSF55469">
    <property type="entry name" value="FMN-dependent nitroreductase-like"/>
    <property type="match status" value="1"/>
</dbReference>
<dbReference type="Proteomes" id="UP000014680">
    <property type="component" value="Unassembled WGS sequence"/>
</dbReference>
<dbReference type="RefSeq" id="XP_004258405.1">
    <property type="nucleotide sequence ID" value="XM_004258357.1"/>
</dbReference>
<keyword evidence="4" id="KW-0288">FMN</keyword>
<dbReference type="Pfam" id="PF00881">
    <property type="entry name" value="Nitroreductase"/>
    <property type="match status" value="1"/>
</dbReference>
<evidence type="ECO:0000256" key="3">
    <source>
        <dbReference type="ARBA" id="ARBA00022630"/>
    </source>
</evidence>
<dbReference type="GO" id="GO:0016491">
    <property type="term" value="F:oxidoreductase activity"/>
    <property type="evidence" value="ECO:0007669"/>
    <property type="project" value="UniProtKB-KW"/>
</dbReference>
<gene>
    <name evidence="7" type="ORF">EIN_206110</name>
</gene>
<dbReference type="PANTHER" id="PTHR43673">
    <property type="entry name" value="NAD(P)H NITROREDUCTASE YDGI-RELATED"/>
    <property type="match status" value="1"/>
</dbReference>
<evidence type="ECO:0000313" key="8">
    <source>
        <dbReference type="Proteomes" id="UP000014680"/>
    </source>
</evidence>
<sequence length="172" mass="19261">MDHLFRRSCRQFEPTAIEQDKIKAIVKAGQFAPTGRNNQEITFHVITDQALLQKTVSATQDAMSKIPEHAAMASNAITYKAPLVITMTSKKEFSKWSQYDCGFAAQNMIIAADLLGLGALPIGIMKRAPQPWEHLVGLKEDEDLLLSVAFGYPVDKLNYGNKEIRSQVIYYK</sequence>
<keyword evidence="8" id="KW-1185">Reference proteome</keyword>
<evidence type="ECO:0000256" key="2">
    <source>
        <dbReference type="ARBA" id="ARBA00007118"/>
    </source>
</evidence>
<dbReference type="EMBL" id="KB206455">
    <property type="protein sequence ID" value="ELP91634.1"/>
    <property type="molecule type" value="Genomic_DNA"/>
</dbReference>
<dbReference type="AlphaFoldDB" id="A0A0A1U9N4"/>
<keyword evidence="3" id="KW-0285">Flavoprotein</keyword>
<feature type="domain" description="Nitroreductase" evidence="6">
    <location>
        <begin position="5"/>
        <end position="152"/>
    </location>
</feature>
<reference evidence="7 8" key="1">
    <citation type="submission" date="2012-10" db="EMBL/GenBank/DDBJ databases">
        <authorList>
            <person name="Zafar N."/>
            <person name="Inman J."/>
            <person name="Hall N."/>
            <person name="Lorenzi H."/>
            <person name="Caler E."/>
        </authorList>
    </citation>
    <scope>NUCLEOTIDE SEQUENCE [LARGE SCALE GENOMIC DNA]</scope>
    <source>
        <strain evidence="7 8">IP1</strain>
    </source>
</reference>
<dbReference type="PANTHER" id="PTHR43673:SF2">
    <property type="entry name" value="NITROREDUCTASE"/>
    <property type="match status" value="1"/>
</dbReference>
<organism evidence="7 8">
    <name type="scientific">Entamoeba invadens IP1</name>
    <dbReference type="NCBI Taxonomy" id="370355"/>
    <lineage>
        <taxon>Eukaryota</taxon>
        <taxon>Amoebozoa</taxon>
        <taxon>Evosea</taxon>
        <taxon>Archamoebae</taxon>
        <taxon>Mastigamoebida</taxon>
        <taxon>Entamoebidae</taxon>
        <taxon>Entamoeba</taxon>
    </lineage>
</organism>
<keyword evidence="5" id="KW-0560">Oxidoreductase</keyword>
<comment type="cofactor">
    <cofactor evidence="1">
        <name>FMN</name>
        <dbReference type="ChEBI" id="CHEBI:58210"/>
    </cofactor>
</comment>
<evidence type="ECO:0000256" key="4">
    <source>
        <dbReference type="ARBA" id="ARBA00022643"/>
    </source>
</evidence>
<comment type="similarity">
    <text evidence="2">Belongs to the nitroreductase family.</text>
</comment>
<dbReference type="OMA" id="GIANIMC"/>
<dbReference type="GeneID" id="14890629"/>
<evidence type="ECO:0000256" key="1">
    <source>
        <dbReference type="ARBA" id="ARBA00001917"/>
    </source>
</evidence>
<evidence type="ECO:0000259" key="6">
    <source>
        <dbReference type="Pfam" id="PF00881"/>
    </source>
</evidence>
<dbReference type="VEuPathDB" id="AmoebaDB:EIN_206110"/>
<dbReference type="InterPro" id="IPR000415">
    <property type="entry name" value="Nitroreductase-like"/>
</dbReference>
<dbReference type="OrthoDB" id="41362at2759"/>
<evidence type="ECO:0000313" key="7">
    <source>
        <dbReference type="EMBL" id="ELP91634.1"/>
    </source>
</evidence>
<dbReference type="Gene3D" id="3.40.109.10">
    <property type="entry name" value="NADH Oxidase"/>
    <property type="match status" value="1"/>
</dbReference>
<protein>
    <recommendedName>
        <fullName evidence="6">Nitroreductase domain-containing protein</fullName>
    </recommendedName>
</protein>
<dbReference type="KEGG" id="eiv:EIN_206110"/>
<dbReference type="InterPro" id="IPR029479">
    <property type="entry name" value="Nitroreductase"/>
</dbReference>
<dbReference type="CDD" id="cd02136">
    <property type="entry name" value="PnbA_NfnB-like"/>
    <property type="match status" value="1"/>
</dbReference>
<evidence type="ECO:0000256" key="5">
    <source>
        <dbReference type="ARBA" id="ARBA00023002"/>
    </source>
</evidence>
<accession>A0A0A1U9N4</accession>
<proteinExistence type="inferred from homology"/>
<name>A0A0A1U9N4_ENTIV</name>